<accession>A0AAU9W914</accession>
<dbReference type="GO" id="GO:0008270">
    <property type="term" value="F:zinc ion binding"/>
    <property type="evidence" value="ECO:0007669"/>
    <property type="project" value="UniProtKB-KW"/>
</dbReference>
<evidence type="ECO:0000256" key="4">
    <source>
        <dbReference type="ARBA" id="ARBA00022833"/>
    </source>
</evidence>
<feature type="coiled-coil region" evidence="7">
    <location>
        <begin position="237"/>
        <end position="271"/>
    </location>
</feature>
<evidence type="ECO:0000256" key="7">
    <source>
        <dbReference type="SAM" id="Coils"/>
    </source>
</evidence>
<evidence type="ECO:0000256" key="6">
    <source>
        <dbReference type="PROSITE-ProRule" id="PRU00309"/>
    </source>
</evidence>
<dbReference type="InterPro" id="IPR038441">
    <property type="entry name" value="THAP_Znf_sf"/>
</dbReference>
<dbReference type="Proteomes" id="UP001159428">
    <property type="component" value="Unassembled WGS sequence"/>
</dbReference>
<dbReference type="Pfam" id="PF05485">
    <property type="entry name" value="THAP"/>
    <property type="match status" value="1"/>
</dbReference>
<dbReference type="PANTHER" id="PTHR23080:SF142">
    <property type="entry name" value="SI:CH211-69L10.4"/>
    <property type="match status" value="1"/>
</dbReference>
<evidence type="ECO:0000256" key="3">
    <source>
        <dbReference type="ARBA" id="ARBA00022771"/>
    </source>
</evidence>
<evidence type="ECO:0000256" key="2">
    <source>
        <dbReference type="ARBA" id="ARBA00022723"/>
    </source>
</evidence>
<dbReference type="PANTHER" id="PTHR23080">
    <property type="entry name" value="THAP DOMAIN PROTEIN"/>
    <property type="match status" value="1"/>
</dbReference>
<dbReference type="GO" id="GO:0003677">
    <property type="term" value="F:DNA binding"/>
    <property type="evidence" value="ECO:0007669"/>
    <property type="project" value="UniProtKB-UniRule"/>
</dbReference>
<keyword evidence="11" id="KW-1185">Reference proteome</keyword>
<evidence type="ECO:0000256" key="1">
    <source>
        <dbReference type="ARBA" id="ARBA00001968"/>
    </source>
</evidence>
<reference evidence="10 11" key="1">
    <citation type="submission" date="2022-05" db="EMBL/GenBank/DDBJ databases">
        <authorList>
            <consortium name="Genoscope - CEA"/>
            <person name="William W."/>
        </authorList>
    </citation>
    <scope>NUCLEOTIDE SEQUENCE [LARGE SCALE GENOMIC DNA]</scope>
</reference>
<dbReference type="Gene3D" id="6.20.210.20">
    <property type="entry name" value="THAP domain"/>
    <property type="match status" value="1"/>
</dbReference>
<dbReference type="InterPro" id="IPR006612">
    <property type="entry name" value="THAP_Znf"/>
</dbReference>
<keyword evidence="2" id="KW-0479">Metal-binding</keyword>
<evidence type="ECO:0000256" key="5">
    <source>
        <dbReference type="ARBA" id="ARBA00023125"/>
    </source>
</evidence>
<dbReference type="PROSITE" id="PS50950">
    <property type="entry name" value="ZF_THAP"/>
    <property type="match status" value="1"/>
</dbReference>
<gene>
    <name evidence="10" type="ORF">PMEA_00035025</name>
</gene>
<proteinExistence type="predicted"/>
<sequence length="585" mass="66883">MEHKTTRKKQARRGKECAASECTNTEYLRTGKSSGLRFFHFPKKRSLIQRWCNLIKRHNGRDGFVVTSNTVICEQHFPASDIFKRPGGSRSRLRDGAEPSIFRWTSGICKQKRASPKLRIPMSVNSTDTTTSKVTTTEPTTTTTSKGTTTEPTTTTSTCNTTVNMGYETFQNSNEPEDQEVFHVEAIHSECLPSLMCDVSTQTDISWPLLSNCAPISHDHNYAFELNKSPNNSTEYILTMEERLQVQTEMVDNLQKKVGNLQQELEEYKDREFKLDNFKDDNDAITFYTGFPSYETLIGFYEYFKEKLAKLQYWNKCNAPDSYHYQEEGRRKPGPKRKLSPLTEFFMVLVRLKVGLFVKDIASRFGISPGQFSRIFCTWVNFLKLELQLVFPFPSQYLVRKNMPDQFRLYPTTRIILDCTELYVEVPSSMLAQSQTWSNYKHHNTFKVLVGISPNGQVTFVSKLWGGRVSDKEITQQSGVMHLLEPGDNVMADRGFDIGGILPPGCHLNIPPFKGIRDQLTADEVQETARIASVRIHVERAIGRIKNYHILEGTLPLSLAHVADQIFFVCAYLTNFLTPLLEPQM</sequence>
<evidence type="ECO:0000256" key="8">
    <source>
        <dbReference type="SAM" id="MobiDB-lite"/>
    </source>
</evidence>
<evidence type="ECO:0000313" key="11">
    <source>
        <dbReference type="Proteomes" id="UP001159428"/>
    </source>
</evidence>
<dbReference type="InterPro" id="IPR027806">
    <property type="entry name" value="HARBI1_dom"/>
</dbReference>
<evidence type="ECO:0000259" key="9">
    <source>
        <dbReference type="PROSITE" id="PS50950"/>
    </source>
</evidence>
<dbReference type="InterPro" id="IPR027805">
    <property type="entry name" value="Transposase_HTH_dom"/>
</dbReference>
<feature type="region of interest" description="Disordered" evidence="8">
    <location>
        <begin position="122"/>
        <end position="158"/>
    </location>
</feature>
<comment type="caution">
    <text evidence="10">The sequence shown here is derived from an EMBL/GenBank/DDBJ whole genome shotgun (WGS) entry which is preliminary data.</text>
</comment>
<keyword evidence="5 6" id="KW-0238">DNA-binding</keyword>
<keyword evidence="3 6" id="KW-0863">Zinc-finger</keyword>
<protein>
    <recommendedName>
        <fullName evidence="9">THAP-type domain-containing protein</fullName>
    </recommendedName>
</protein>
<feature type="domain" description="THAP-type" evidence="9">
    <location>
        <begin position="13"/>
        <end position="102"/>
    </location>
</feature>
<dbReference type="SMART" id="SM00692">
    <property type="entry name" value="DM3"/>
    <property type="match status" value="1"/>
</dbReference>
<dbReference type="SMART" id="SM00980">
    <property type="entry name" value="THAP"/>
    <property type="match status" value="1"/>
</dbReference>
<dbReference type="SUPFAM" id="SSF57716">
    <property type="entry name" value="Glucocorticoid receptor-like (DNA-binding domain)"/>
    <property type="match status" value="1"/>
</dbReference>
<evidence type="ECO:0000313" key="10">
    <source>
        <dbReference type="EMBL" id="CAH3105092.1"/>
    </source>
</evidence>
<keyword evidence="4" id="KW-0862">Zinc</keyword>
<comment type="cofactor">
    <cofactor evidence="1">
        <name>a divalent metal cation</name>
        <dbReference type="ChEBI" id="CHEBI:60240"/>
    </cofactor>
</comment>
<dbReference type="Pfam" id="PF13359">
    <property type="entry name" value="DDE_Tnp_4"/>
    <property type="match status" value="1"/>
</dbReference>
<keyword evidence="7" id="KW-0175">Coiled coil</keyword>
<organism evidence="10 11">
    <name type="scientific">Pocillopora meandrina</name>
    <dbReference type="NCBI Taxonomy" id="46732"/>
    <lineage>
        <taxon>Eukaryota</taxon>
        <taxon>Metazoa</taxon>
        <taxon>Cnidaria</taxon>
        <taxon>Anthozoa</taxon>
        <taxon>Hexacorallia</taxon>
        <taxon>Scleractinia</taxon>
        <taxon>Astrocoeniina</taxon>
        <taxon>Pocilloporidae</taxon>
        <taxon>Pocillopora</taxon>
    </lineage>
</organism>
<name>A0AAU9W914_9CNID</name>
<feature type="compositionally biased region" description="Low complexity" evidence="8">
    <location>
        <begin position="123"/>
        <end position="158"/>
    </location>
</feature>
<dbReference type="AlphaFoldDB" id="A0AAU9W914"/>
<dbReference type="Pfam" id="PF13613">
    <property type="entry name" value="HTH_Tnp_4"/>
    <property type="match status" value="1"/>
</dbReference>
<dbReference type="EMBL" id="CALNXJ010000009">
    <property type="protein sequence ID" value="CAH3105092.1"/>
    <property type="molecule type" value="Genomic_DNA"/>
</dbReference>